<keyword evidence="9" id="KW-1185">Reference proteome</keyword>
<protein>
    <recommendedName>
        <fullName evidence="7">Immunoglobulin domain-containing protein</fullName>
    </recommendedName>
</protein>
<feature type="transmembrane region" description="Helical" evidence="5">
    <location>
        <begin position="222"/>
        <end position="247"/>
    </location>
</feature>
<name>A0ABD1KCL7_9TELE</name>
<dbReference type="AlphaFoldDB" id="A0ABD1KCL7"/>
<dbReference type="SUPFAM" id="SSF48726">
    <property type="entry name" value="Immunoglobulin"/>
    <property type="match status" value="2"/>
</dbReference>
<dbReference type="PANTHER" id="PTHR12080">
    <property type="entry name" value="SIGNALING LYMPHOCYTIC ACTIVATION MOLECULE"/>
    <property type="match status" value="1"/>
</dbReference>
<keyword evidence="5" id="KW-0812">Transmembrane</keyword>
<dbReference type="InterPro" id="IPR013783">
    <property type="entry name" value="Ig-like_fold"/>
</dbReference>
<organism evidence="8 9">
    <name type="scientific">Coilia grayii</name>
    <name type="common">Gray's grenadier anchovy</name>
    <dbReference type="NCBI Taxonomy" id="363190"/>
    <lineage>
        <taxon>Eukaryota</taxon>
        <taxon>Metazoa</taxon>
        <taxon>Chordata</taxon>
        <taxon>Craniata</taxon>
        <taxon>Vertebrata</taxon>
        <taxon>Euteleostomi</taxon>
        <taxon>Actinopterygii</taxon>
        <taxon>Neopterygii</taxon>
        <taxon>Teleostei</taxon>
        <taxon>Clupei</taxon>
        <taxon>Clupeiformes</taxon>
        <taxon>Clupeoidei</taxon>
        <taxon>Engraulidae</taxon>
        <taxon>Coilinae</taxon>
        <taxon>Coilia</taxon>
    </lineage>
</organism>
<evidence type="ECO:0000256" key="3">
    <source>
        <dbReference type="ARBA" id="ARBA00023136"/>
    </source>
</evidence>
<evidence type="ECO:0000256" key="6">
    <source>
        <dbReference type="SAM" id="SignalP"/>
    </source>
</evidence>
<feature type="domain" description="Immunoglobulin" evidence="7">
    <location>
        <begin position="301"/>
        <end position="405"/>
    </location>
</feature>
<evidence type="ECO:0000256" key="1">
    <source>
        <dbReference type="ARBA" id="ARBA00004370"/>
    </source>
</evidence>
<keyword evidence="3 5" id="KW-0472">Membrane</keyword>
<reference evidence="8 9" key="1">
    <citation type="submission" date="2024-09" db="EMBL/GenBank/DDBJ databases">
        <title>A chromosome-level genome assembly of Gray's grenadier anchovy, Coilia grayii.</title>
        <authorList>
            <person name="Fu Z."/>
        </authorList>
    </citation>
    <scope>NUCLEOTIDE SEQUENCE [LARGE SCALE GENOMIC DNA]</scope>
    <source>
        <strain evidence="8">G4</strain>
        <tissue evidence="8">Muscle</tissue>
    </source>
</reference>
<keyword evidence="4" id="KW-0325">Glycoprotein</keyword>
<keyword evidence="5" id="KW-1133">Transmembrane helix</keyword>
<gene>
    <name evidence="8" type="ORF">ACEWY4_006119</name>
</gene>
<feature type="signal peptide" evidence="6">
    <location>
        <begin position="1"/>
        <end position="19"/>
    </location>
</feature>
<evidence type="ECO:0000259" key="7">
    <source>
        <dbReference type="SMART" id="SM00409"/>
    </source>
</evidence>
<keyword evidence="2 6" id="KW-0732">Signal</keyword>
<dbReference type="GO" id="GO:0016020">
    <property type="term" value="C:membrane"/>
    <property type="evidence" value="ECO:0007669"/>
    <property type="project" value="UniProtKB-SubCell"/>
</dbReference>
<comment type="subcellular location">
    <subcellularLocation>
        <location evidence="1">Membrane</location>
    </subcellularLocation>
</comment>
<dbReference type="Proteomes" id="UP001591681">
    <property type="component" value="Unassembled WGS sequence"/>
</dbReference>
<evidence type="ECO:0000256" key="4">
    <source>
        <dbReference type="ARBA" id="ARBA00023180"/>
    </source>
</evidence>
<feature type="domain" description="Immunoglobulin" evidence="7">
    <location>
        <begin position="21"/>
        <end position="121"/>
    </location>
</feature>
<accession>A0ABD1KCL7</accession>
<feature type="transmembrane region" description="Helical" evidence="5">
    <location>
        <begin position="516"/>
        <end position="539"/>
    </location>
</feature>
<dbReference type="InterPro" id="IPR015631">
    <property type="entry name" value="CD2/SLAM_rcpt"/>
</dbReference>
<evidence type="ECO:0000256" key="2">
    <source>
        <dbReference type="ARBA" id="ARBA00022729"/>
    </source>
</evidence>
<sequence>MATKHHLLLVAAILHTASCAPETVFAPMGNSVTLIMNTFDIVDKDCAVWIFNQTDIVTYYPYHSEDRQLRVSPTYESRVEFDTRDLSMELRNLQKSDSGLYTGEIKTPEDKTVVEYKLLVLESVQKPILTVIPVPDSWSSGGLCNMTVTCRAGDLSLTSTCNSSTCTQDGDSAHGGLTIFIKHGSIICNHSNPVSWSHAAEQTEGFCSPTQHLESPIDEQTTVTICIAVVGVIVLLAALIGVILGFLMKQERCASTVNQEVEMSSAEVVHTKSPLLSSVQKRNPTNVQNGTASPLTMASAPESVFAQEGNSITLIMNRHNTVDMDEVIWNLESGSKTDIVTYYPHHQLEDRRLNVWSSYKSRVEFDTTDLSMELRNLQKSDSGLYRGVIKVNNSKTVTEYNLLVLETVQKPNITTYADWSSGGLCKLAVTCRAGDLSLTSTCNSSTCTQDGDSAHGGLTIFIKHGSIICNHSNPVSWSHAAEQTEGLCSPTQRKEHQCRPADSVDLESPIDEQTTVTICIAVVGVIVLLAALIGVILGFRMHLKKQECCAANVYHEVKFSCPSPSEAEMWTPIEQQSSSASVKVVFPQNAMARSPDGNPPIIYSKIQPQTGPFTEHPPTIYSKIQPHTGPSTEHPPTIYSKIQPHTAPSTEHPPLIYSKIQPHTGPSTEHPQPEHVLLSALDRANCTGHLKAFKKHE</sequence>
<dbReference type="InterPro" id="IPR003599">
    <property type="entry name" value="Ig_sub"/>
</dbReference>
<evidence type="ECO:0000313" key="9">
    <source>
        <dbReference type="Proteomes" id="UP001591681"/>
    </source>
</evidence>
<comment type="caution">
    <text evidence="8">The sequence shown here is derived from an EMBL/GenBank/DDBJ whole genome shotgun (WGS) entry which is preliminary data.</text>
</comment>
<dbReference type="Gene3D" id="2.60.40.10">
    <property type="entry name" value="Immunoglobulins"/>
    <property type="match status" value="2"/>
</dbReference>
<dbReference type="SMART" id="SM00409">
    <property type="entry name" value="IG"/>
    <property type="match status" value="2"/>
</dbReference>
<dbReference type="EMBL" id="JBHFQA010000006">
    <property type="protein sequence ID" value="KAL2096912.1"/>
    <property type="molecule type" value="Genomic_DNA"/>
</dbReference>
<dbReference type="PANTHER" id="PTHR12080:SF48">
    <property type="entry name" value="IMMUNOGLOBULIN SUBTYPE DOMAIN-CONTAINING PROTEIN"/>
    <property type="match status" value="1"/>
</dbReference>
<feature type="chain" id="PRO_5044773508" description="Immunoglobulin domain-containing protein" evidence="6">
    <location>
        <begin position="20"/>
        <end position="697"/>
    </location>
</feature>
<evidence type="ECO:0000313" key="8">
    <source>
        <dbReference type="EMBL" id="KAL2096912.1"/>
    </source>
</evidence>
<proteinExistence type="predicted"/>
<dbReference type="InterPro" id="IPR036179">
    <property type="entry name" value="Ig-like_dom_sf"/>
</dbReference>
<evidence type="ECO:0000256" key="5">
    <source>
        <dbReference type="SAM" id="Phobius"/>
    </source>
</evidence>